<dbReference type="RefSeq" id="WP_077751821.1">
    <property type="nucleotide sequence ID" value="NZ_CP014782.1"/>
</dbReference>
<keyword evidence="3" id="KW-1185">Reference proteome</keyword>
<evidence type="ECO:0000313" key="3">
    <source>
        <dbReference type="Proteomes" id="UP000189545"/>
    </source>
</evidence>
<dbReference type="KEGG" id="spsw:Sps_01353"/>
<accession>A0A1S6HLY1</accession>
<reference evidence="2 3" key="1">
    <citation type="submission" date="2016-03" db="EMBL/GenBank/DDBJ databases">
        <title>Complete genome sequence of Shewanella psychrophila WP2, a deep sea bacterium isolated from west Pacific sediment.</title>
        <authorList>
            <person name="Xu G."/>
            <person name="Jian H."/>
        </authorList>
    </citation>
    <scope>NUCLEOTIDE SEQUENCE [LARGE SCALE GENOMIC DNA]</scope>
    <source>
        <strain evidence="2 3">WP2</strain>
    </source>
</reference>
<organism evidence="2 3">
    <name type="scientific">Shewanella psychrophila</name>
    <dbReference type="NCBI Taxonomy" id="225848"/>
    <lineage>
        <taxon>Bacteria</taxon>
        <taxon>Pseudomonadati</taxon>
        <taxon>Pseudomonadota</taxon>
        <taxon>Gammaproteobacteria</taxon>
        <taxon>Alteromonadales</taxon>
        <taxon>Shewanellaceae</taxon>
        <taxon>Shewanella</taxon>
    </lineage>
</organism>
<dbReference type="AlphaFoldDB" id="A0A1S6HLY1"/>
<dbReference type="OrthoDB" id="9883181at2"/>
<evidence type="ECO:0000313" key="2">
    <source>
        <dbReference type="EMBL" id="AQS36520.1"/>
    </source>
</evidence>
<dbReference type="EMBL" id="CP014782">
    <property type="protein sequence ID" value="AQS36520.1"/>
    <property type="molecule type" value="Genomic_DNA"/>
</dbReference>
<feature type="signal peptide" evidence="1">
    <location>
        <begin position="1"/>
        <end position="23"/>
    </location>
</feature>
<feature type="chain" id="PRO_5012887673" evidence="1">
    <location>
        <begin position="24"/>
        <end position="165"/>
    </location>
</feature>
<gene>
    <name evidence="2" type="ORF">Sps_01353</name>
</gene>
<keyword evidence="1" id="KW-0732">Signal</keyword>
<proteinExistence type="predicted"/>
<evidence type="ECO:0000256" key="1">
    <source>
        <dbReference type="SAM" id="SignalP"/>
    </source>
</evidence>
<sequence>MINSKIAKVIASVLILSSAYAYAEQTESLNFDEDAAMAETAEMAQNDPVNYSGDGGYAQVKVFNSTDQNIEGVAKYKWCGESTFKLSAHQAFRDIGRNLCLISSIEITFPENPDAKVFNYYSSGTSFAEFVLFKKGELGHHYTVTRNTSSDDPYNMPNHEYVGRN</sequence>
<protein>
    <submittedName>
        <fullName evidence="2">Uncharacterized protein</fullName>
    </submittedName>
</protein>
<name>A0A1S6HLY1_9GAMM</name>
<dbReference type="Proteomes" id="UP000189545">
    <property type="component" value="Chromosome"/>
</dbReference>